<dbReference type="Pfam" id="PF05258">
    <property type="entry name" value="DciA"/>
    <property type="match status" value="1"/>
</dbReference>
<sequence length="106" mass="12036">MSQEENSPHLHKLRDLTHASLLLSRIFAAGEIGEKQNLFTLMANFENLFGKQLAEHLKIIDLKNSILVLKASNSVWKTESEYQKKAIIERCNGLLGAKCVKNIRFV</sequence>
<comment type="caution">
    <text evidence="1">The sequence shown here is derived from an EMBL/GenBank/DDBJ whole genome shotgun (WGS) entry which is preliminary data.</text>
</comment>
<dbReference type="EMBL" id="QGHD01000011">
    <property type="protein sequence ID" value="PWL01176.1"/>
    <property type="molecule type" value="Genomic_DNA"/>
</dbReference>
<dbReference type="Proteomes" id="UP000245523">
    <property type="component" value="Unassembled WGS sequence"/>
</dbReference>
<protein>
    <submittedName>
        <fullName evidence="1">Uncharacterized protein DUF721</fullName>
    </submittedName>
</protein>
<evidence type="ECO:0000313" key="2">
    <source>
        <dbReference type="Proteomes" id="UP000245523"/>
    </source>
</evidence>
<reference evidence="1 2" key="1">
    <citation type="submission" date="2018-05" db="EMBL/GenBank/DDBJ databases">
        <title>Animal gut microbial communities from fecal samples from Wisconsin, USA.</title>
        <authorList>
            <person name="Neumann A."/>
        </authorList>
    </citation>
    <scope>NUCLEOTIDE SEQUENCE [LARGE SCALE GENOMIC DNA]</scope>
    <source>
        <strain evidence="1 2">UWS4</strain>
    </source>
</reference>
<keyword evidence="2" id="KW-1185">Reference proteome</keyword>
<organism evidence="1 2">
    <name type="scientific">Hallerella porci</name>
    <dbReference type="NCBI Taxonomy" id="1945871"/>
    <lineage>
        <taxon>Bacteria</taxon>
        <taxon>Pseudomonadati</taxon>
        <taxon>Fibrobacterota</taxon>
        <taxon>Fibrobacteria</taxon>
        <taxon>Fibrobacterales</taxon>
        <taxon>Fibrobacteraceae</taxon>
        <taxon>Hallerella</taxon>
    </lineage>
</organism>
<proteinExistence type="predicted"/>
<evidence type="ECO:0000313" key="1">
    <source>
        <dbReference type="EMBL" id="PWL01176.1"/>
    </source>
</evidence>
<dbReference type="InterPro" id="IPR007922">
    <property type="entry name" value="DciA-like"/>
</dbReference>
<accession>A0ABX5LLF7</accession>
<name>A0ABX5LLF7_9BACT</name>
<dbReference type="RefSeq" id="WP_106198773.1">
    <property type="nucleotide sequence ID" value="NZ_JAXEIU010000047.1"/>
</dbReference>
<gene>
    <name evidence="1" type="ORF">B0H50_11150</name>
</gene>